<dbReference type="NCBIfam" id="TIGR03519">
    <property type="entry name" value="T9SS_PorP_fam"/>
    <property type="match status" value="1"/>
</dbReference>
<accession>A0A521BX54</accession>
<name>A0A521BX54_SACCC</name>
<organism evidence="1 2">
    <name type="scientific">Saccharicrinis carchari</name>
    <dbReference type="NCBI Taxonomy" id="1168039"/>
    <lineage>
        <taxon>Bacteria</taxon>
        <taxon>Pseudomonadati</taxon>
        <taxon>Bacteroidota</taxon>
        <taxon>Bacteroidia</taxon>
        <taxon>Marinilabiliales</taxon>
        <taxon>Marinilabiliaceae</taxon>
        <taxon>Saccharicrinis</taxon>
    </lineage>
</organism>
<proteinExistence type="predicted"/>
<protein>
    <submittedName>
        <fullName evidence="1">Type IX secretion system membrane protein, PorP/SprF family</fullName>
    </submittedName>
</protein>
<dbReference type="InterPro" id="IPR019861">
    <property type="entry name" value="PorP/SprF_Bacteroidetes"/>
</dbReference>
<dbReference type="EMBL" id="FXTB01000002">
    <property type="protein sequence ID" value="SMO51792.1"/>
    <property type="molecule type" value="Genomic_DNA"/>
</dbReference>
<dbReference type="RefSeq" id="WP_142532488.1">
    <property type="nucleotide sequence ID" value="NZ_FXTB01000002.1"/>
</dbReference>
<reference evidence="1 2" key="1">
    <citation type="submission" date="2017-05" db="EMBL/GenBank/DDBJ databases">
        <authorList>
            <person name="Varghese N."/>
            <person name="Submissions S."/>
        </authorList>
    </citation>
    <scope>NUCLEOTIDE SEQUENCE [LARGE SCALE GENOMIC DNA]</scope>
    <source>
        <strain evidence="1 2">DSM 27040</strain>
    </source>
</reference>
<evidence type="ECO:0000313" key="2">
    <source>
        <dbReference type="Proteomes" id="UP000319040"/>
    </source>
</evidence>
<dbReference type="AlphaFoldDB" id="A0A521BX54"/>
<dbReference type="Pfam" id="PF11751">
    <property type="entry name" value="PorP_SprF"/>
    <property type="match status" value="1"/>
</dbReference>
<dbReference type="OrthoDB" id="648347at2"/>
<sequence>MKSLLAIFVLLGVFKVAEAQRYFVTNLYMYDIFLMNPAAAGIDKSCYNFGANYQNQWLGMDRAPTTQMLNFQGPLMQNMGMGTYMYNDRNGNMGQFGLHQSLSYEVVLKKSLRRVITMAFGLGVLLEQSRIDESNLNNHLGILDPAIGGGVTSGWGMNANSGVLFKLNDYQMGFSVSNMLGQLNPLYLNDGEPSLAMDFHLHLSSLYKVVNRDVYLEPLIMYRQNQNDDQRLDLTLKGTFPTPNPDYALWGVASYRRSMDHRLGKSLGLGTTLGVNYHSLSFGMEFQLGLTGAQLEYGSAYKLLVRYTICNNLKNKAIPCSEIRRNKRSRYDGLSW</sequence>
<evidence type="ECO:0000313" key="1">
    <source>
        <dbReference type="EMBL" id="SMO51792.1"/>
    </source>
</evidence>
<keyword evidence="2" id="KW-1185">Reference proteome</keyword>
<dbReference type="Proteomes" id="UP000319040">
    <property type="component" value="Unassembled WGS sequence"/>
</dbReference>
<gene>
    <name evidence="1" type="ORF">SAMN06265379_102173</name>
</gene>